<proteinExistence type="inferred from homology"/>
<feature type="compositionally biased region" description="Polar residues" evidence="9">
    <location>
        <begin position="270"/>
        <end position="289"/>
    </location>
</feature>
<dbReference type="AlphaFoldDB" id="A0A6B0V8P9"/>
<keyword evidence="4" id="KW-0813">Transport</keyword>
<evidence type="ECO:0000256" key="1">
    <source>
        <dbReference type="ARBA" id="ARBA00004481"/>
    </source>
</evidence>
<name>A0A6B0V8P9_IXORI</name>
<feature type="compositionally biased region" description="Low complexity" evidence="9">
    <location>
        <begin position="185"/>
        <end position="198"/>
    </location>
</feature>
<evidence type="ECO:0000256" key="2">
    <source>
        <dbReference type="ARBA" id="ARBA00004496"/>
    </source>
</evidence>
<comment type="similarity">
    <text evidence="3">Belongs to the VTA1 family.</text>
</comment>
<dbReference type="GO" id="GO:0015031">
    <property type="term" value="P:protein transport"/>
    <property type="evidence" value="ECO:0007669"/>
    <property type="project" value="UniProtKB-KW"/>
</dbReference>
<dbReference type="PANTHER" id="PTHR46009:SF1">
    <property type="entry name" value="VACUOLAR PROTEIN SORTING-ASSOCIATED PROTEIN VTA1 HOMOLOG"/>
    <property type="match status" value="1"/>
</dbReference>
<keyword evidence="6" id="KW-0967">Endosome</keyword>
<evidence type="ECO:0000313" key="12">
    <source>
        <dbReference type="EMBL" id="MXU98603.1"/>
    </source>
</evidence>
<evidence type="ECO:0000256" key="7">
    <source>
        <dbReference type="ARBA" id="ARBA00022927"/>
    </source>
</evidence>
<dbReference type="EMBL" id="GIFC01016520">
    <property type="protein sequence ID" value="MXU98603.1"/>
    <property type="molecule type" value="Transcribed_RNA"/>
</dbReference>
<keyword evidence="7" id="KW-0653">Protein transport</keyword>
<keyword evidence="5" id="KW-0963">Cytoplasm</keyword>
<evidence type="ECO:0000256" key="4">
    <source>
        <dbReference type="ARBA" id="ARBA00022448"/>
    </source>
</evidence>
<dbReference type="Pfam" id="PF18097">
    <property type="entry name" value="Vta1_C"/>
    <property type="match status" value="1"/>
</dbReference>
<dbReference type="InterPro" id="IPR044538">
    <property type="entry name" value="Vta1-like"/>
</dbReference>
<protein>
    <submittedName>
        <fullName evidence="12">Putative vacuolar protein</fullName>
    </submittedName>
</protein>
<evidence type="ECO:0000256" key="5">
    <source>
        <dbReference type="ARBA" id="ARBA00022490"/>
    </source>
</evidence>
<dbReference type="FunFam" id="1.20.5.420:FF:000001">
    <property type="entry name" value="Vacuolar protein sorting-associated protein VTA1 homolog"/>
    <property type="match status" value="1"/>
</dbReference>
<comment type="subcellular location">
    <subcellularLocation>
        <location evidence="2">Cytoplasm</location>
    </subcellularLocation>
    <subcellularLocation>
        <location evidence="1">Endosome membrane</location>
        <topology evidence="1">Peripheral membrane protein</topology>
    </subcellularLocation>
</comment>
<dbReference type="InterPro" id="IPR041212">
    <property type="entry name" value="Vta1_C"/>
</dbReference>
<dbReference type="Gene3D" id="1.25.40.270">
    <property type="entry name" value="Vacuolar protein sorting-associated protein vta1"/>
    <property type="match status" value="1"/>
</dbReference>
<dbReference type="GO" id="GO:0005771">
    <property type="term" value="C:multivesicular body"/>
    <property type="evidence" value="ECO:0007669"/>
    <property type="project" value="TreeGrafter"/>
</dbReference>
<dbReference type="PANTHER" id="PTHR46009">
    <property type="entry name" value="VACUOLAR PROTEIN SORTING-ASSOCIATED PROTEIN VTA1 HOMOLOG"/>
    <property type="match status" value="1"/>
</dbReference>
<dbReference type="Gene3D" id="1.20.5.420">
    <property type="entry name" value="Immunoglobulin FC, subunit C"/>
    <property type="match status" value="1"/>
</dbReference>
<evidence type="ECO:0000256" key="3">
    <source>
        <dbReference type="ARBA" id="ARBA00007895"/>
    </source>
</evidence>
<feature type="domain" description="Vta1/callose synthase N-terminal" evidence="10">
    <location>
        <begin position="15"/>
        <end position="156"/>
    </location>
</feature>
<dbReference type="InterPro" id="IPR039431">
    <property type="entry name" value="Vta1/CALS_N"/>
</dbReference>
<evidence type="ECO:0000256" key="8">
    <source>
        <dbReference type="ARBA" id="ARBA00023136"/>
    </source>
</evidence>
<accession>A0A6B0V8P9</accession>
<evidence type="ECO:0000256" key="6">
    <source>
        <dbReference type="ARBA" id="ARBA00022753"/>
    </source>
</evidence>
<dbReference type="InterPro" id="IPR023175">
    <property type="entry name" value="Vta1/CALS_N_sf"/>
</dbReference>
<dbReference type="GO" id="GO:0032511">
    <property type="term" value="P:late endosome to vacuole transport via multivesicular body sorting pathway"/>
    <property type="evidence" value="ECO:0007669"/>
    <property type="project" value="InterPro"/>
</dbReference>
<feature type="domain" description="Vta1 C-terminal" evidence="11">
    <location>
        <begin position="305"/>
        <end position="342"/>
    </location>
</feature>
<sequence length="348" mass="37104">MATALPPVPDRLKAVAPYVKIAAEHDARDPVIAYWCRLYALQNGMKVDRSSSDCRVFLMAYMDWLEKEKSLRKDDEAISSDVVAQAHIENRALKLFLWADGEDRAARFNKNVVKAFYTAGFLFDILTTFGELTEEITNHRKYARWKAAYIHRCLKNGEQPIPGPLKGDDEGFEEDAGAVGGMGGPSPSNGPEGEASGSDDPFVPSPSNGPEGEASGSDDPFVPSFPQMGGAHAPGFVLPPVQPAGGATGGPRLSYGDSQPGLVSLPVPTPGSQAPPSTPSGSAQPSPSMTPLDLPRAANGVSLQPDDFHKAQKYCKYAGSALQYEDVTTAIDNLQKALRLLTTGSEGL</sequence>
<evidence type="ECO:0000256" key="9">
    <source>
        <dbReference type="SAM" id="MobiDB-lite"/>
    </source>
</evidence>
<dbReference type="GO" id="GO:0010008">
    <property type="term" value="C:endosome membrane"/>
    <property type="evidence" value="ECO:0007669"/>
    <property type="project" value="UniProtKB-SubCell"/>
</dbReference>
<keyword evidence="8" id="KW-0472">Membrane</keyword>
<evidence type="ECO:0000259" key="11">
    <source>
        <dbReference type="Pfam" id="PF18097"/>
    </source>
</evidence>
<evidence type="ECO:0000259" key="10">
    <source>
        <dbReference type="Pfam" id="PF04652"/>
    </source>
</evidence>
<dbReference type="Pfam" id="PF04652">
    <property type="entry name" value="Vta1"/>
    <property type="match status" value="1"/>
</dbReference>
<organism evidence="12">
    <name type="scientific">Ixodes ricinus</name>
    <name type="common">Common tick</name>
    <name type="synonym">Acarus ricinus</name>
    <dbReference type="NCBI Taxonomy" id="34613"/>
    <lineage>
        <taxon>Eukaryota</taxon>
        <taxon>Metazoa</taxon>
        <taxon>Ecdysozoa</taxon>
        <taxon>Arthropoda</taxon>
        <taxon>Chelicerata</taxon>
        <taxon>Arachnida</taxon>
        <taxon>Acari</taxon>
        <taxon>Parasitiformes</taxon>
        <taxon>Ixodida</taxon>
        <taxon>Ixodoidea</taxon>
        <taxon>Ixodidae</taxon>
        <taxon>Ixodinae</taxon>
        <taxon>Ixodes</taxon>
    </lineage>
</organism>
<feature type="region of interest" description="Disordered" evidence="9">
    <location>
        <begin position="158"/>
        <end position="302"/>
    </location>
</feature>
<reference evidence="12" key="1">
    <citation type="submission" date="2019-12" db="EMBL/GenBank/DDBJ databases">
        <title>An insight into the sialome of adult female Ixodes ricinus ticks feeding for 6 days.</title>
        <authorList>
            <person name="Perner J."/>
            <person name="Ribeiro J.M.C."/>
        </authorList>
    </citation>
    <scope>NUCLEOTIDE SEQUENCE</scope>
    <source>
        <strain evidence="12">Semi-engorged</strain>
        <tissue evidence="12">Salivary glands</tissue>
    </source>
</reference>